<feature type="domain" description="DUF2059" evidence="2">
    <location>
        <begin position="113"/>
        <end position="164"/>
    </location>
</feature>
<dbReference type="EMBL" id="JAUUDS010000006">
    <property type="protein sequence ID" value="MDP1027921.1"/>
    <property type="molecule type" value="Genomic_DNA"/>
</dbReference>
<comment type="caution">
    <text evidence="3">The sequence shown here is derived from an EMBL/GenBank/DDBJ whole genome shotgun (WGS) entry which is preliminary data.</text>
</comment>
<reference evidence="3 4" key="1">
    <citation type="submission" date="2023-07" db="EMBL/GenBank/DDBJ databases">
        <authorList>
            <person name="Kim M.K."/>
        </authorList>
    </citation>
    <scope>NUCLEOTIDE SEQUENCE [LARGE SCALE GENOMIC DNA]</scope>
    <source>
        <strain evidence="3 4">KR1UV-12</strain>
    </source>
</reference>
<dbReference type="Pfam" id="PF09832">
    <property type="entry name" value="DUF2059"/>
    <property type="match status" value="1"/>
</dbReference>
<dbReference type="RefSeq" id="WP_305173630.1">
    <property type="nucleotide sequence ID" value="NZ_JAUUDS010000006.1"/>
</dbReference>
<evidence type="ECO:0000259" key="2">
    <source>
        <dbReference type="Pfam" id="PF09832"/>
    </source>
</evidence>
<keyword evidence="1" id="KW-0732">Signal</keyword>
<sequence length="193" mass="20993">MMRALLTAAALLAASPVAAQTTPAPVAAAAPDAARLQAATRLLDVMMPPATRQQMIRGMMDPLLANIRQGMTQNPDFTKMLGDDPRVAAAFDRFLAQQNARTVTRLQTSLPGMIDAMSRAYARRFDVTQLGELERFFRTPTGTAYMQASMTIMADPDIAAWQRTMMADAMGHVQEDAMAFAKEIAAIKQGETK</sequence>
<evidence type="ECO:0000313" key="3">
    <source>
        <dbReference type="EMBL" id="MDP1027921.1"/>
    </source>
</evidence>
<accession>A0ABT9ELV6</accession>
<proteinExistence type="predicted"/>
<evidence type="ECO:0000313" key="4">
    <source>
        <dbReference type="Proteomes" id="UP001230685"/>
    </source>
</evidence>
<organism evidence="3 4">
    <name type="scientific">Sphingomonas aurea</name>
    <dbReference type="NCBI Taxonomy" id="3063994"/>
    <lineage>
        <taxon>Bacteria</taxon>
        <taxon>Pseudomonadati</taxon>
        <taxon>Pseudomonadota</taxon>
        <taxon>Alphaproteobacteria</taxon>
        <taxon>Sphingomonadales</taxon>
        <taxon>Sphingomonadaceae</taxon>
        <taxon>Sphingomonas</taxon>
    </lineage>
</organism>
<keyword evidence="4" id="KW-1185">Reference proteome</keyword>
<name>A0ABT9ELV6_9SPHN</name>
<feature type="signal peptide" evidence="1">
    <location>
        <begin position="1"/>
        <end position="19"/>
    </location>
</feature>
<evidence type="ECO:0000256" key="1">
    <source>
        <dbReference type="SAM" id="SignalP"/>
    </source>
</evidence>
<dbReference type="InterPro" id="IPR018637">
    <property type="entry name" value="DUF2059"/>
</dbReference>
<dbReference type="Proteomes" id="UP001230685">
    <property type="component" value="Unassembled WGS sequence"/>
</dbReference>
<protein>
    <submittedName>
        <fullName evidence="3">DUF2059 domain-containing protein</fullName>
    </submittedName>
</protein>
<feature type="chain" id="PRO_5045881062" evidence="1">
    <location>
        <begin position="20"/>
        <end position="193"/>
    </location>
</feature>
<gene>
    <name evidence="3" type="ORF">Q5H91_11905</name>
</gene>